<evidence type="ECO:0000313" key="4">
    <source>
        <dbReference type="Proteomes" id="UP000064844"/>
    </source>
</evidence>
<dbReference type="InterPro" id="IPR025487">
    <property type="entry name" value="DUF4379"/>
</dbReference>
<feature type="compositionally biased region" description="Basic and acidic residues" evidence="1">
    <location>
        <begin position="309"/>
        <end position="318"/>
    </location>
</feature>
<dbReference type="KEGG" id="ibu:IB211_01360"/>
<dbReference type="EMBL" id="CP011307">
    <property type="protein sequence ID" value="ALP93753.1"/>
    <property type="molecule type" value="Genomic_DNA"/>
</dbReference>
<sequence length="344" mass="38220">MAKHTKPIKESVWAYCRRNRLESVLMQWHPVRNRGVTPDEVPAGSHRHVWWMCKQGHEWQAEVRCRTLYGNGCPFCANRAVLPGFNDLATLYPELAAEWHPTKNGALTPEQVLAGSEKRVWWQCGRGHAWQTSVSTRTRANCRCPVCAGRTVLAGENDLATLSPELAAEWHPTLNGALTPDMVTAGSNKRVWWQCRLGHVWRAVVARRSMDGSGCPYCTNRKVLAGFNDLTTVHPELVKQWHPTLNGDLTPDMVTPGTRKRAWWICPEGHVWNCAISSRTAGRRPSGCPVCAGNAKENPRYEAVLRACPEQESRRRGGSDGFDPLACGTAEAQPGGVRTDGRSA</sequence>
<dbReference type="PATRIC" id="fig|1297617.4.peg.1394"/>
<keyword evidence="4" id="KW-1185">Reference proteome</keyword>
<dbReference type="PANTHER" id="PTHR37317:SF1">
    <property type="entry name" value="ZINC-RIBBON DOMAIN-CONTAINING PROTEIN-RELATED"/>
    <property type="match status" value="1"/>
</dbReference>
<protein>
    <recommendedName>
        <fullName evidence="2">Treble clef zinc finger domain-containing protein</fullName>
    </recommendedName>
</protein>
<dbReference type="AlphaFoldDB" id="A0A0S2W354"/>
<dbReference type="RefSeq" id="WP_227151743.1">
    <property type="nucleotide sequence ID" value="NZ_CP011307.1"/>
</dbReference>
<name>A0A0S2W354_9FIRM</name>
<gene>
    <name evidence="3" type="ORF">IB211_01360</name>
</gene>
<organism evidence="3 4">
    <name type="scientific">Intestinimonas butyriciproducens</name>
    <dbReference type="NCBI Taxonomy" id="1297617"/>
    <lineage>
        <taxon>Bacteria</taxon>
        <taxon>Bacillati</taxon>
        <taxon>Bacillota</taxon>
        <taxon>Clostridia</taxon>
        <taxon>Eubacteriales</taxon>
        <taxon>Intestinimonas</taxon>
    </lineage>
</organism>
<evidence type="ECO:0000313" key="3">
    <source>
        <dbReference type="EMBL" id="ALP93753.1"/>
    </source>
</evidence>
<reference evidence="3 4" key="1">
    <citation type="journal article" date="2015" name="Nat. Commun.">
        <title>Production of butyrate from lysine and the Amadori product fructoselysine by a human gut commensal.</title>
        <authorList>
            <person name="Bui T.P."/>
            <person name="Ritari J."/>
            <person name="Boeren S."/>
            <person name="de Waard P."/>
            <person name="Plugge C.M."/>
            <person name="de Vos W.M."/>
        </authorList>
    </citation>
    <scope>NUCLEOTIDE SEQUENCE [LARGE SCALE GENOMIC DNA]</scope>
    <source>
        <strain evidence="3 4">AF211</strain>
    </source>
</reference>
<feature type="domain" description="Treble clef zinc finger" evidence="2">
    <location>
        <begin position="26"/>
        <end position="79"/>
    </location>
</feature>
<reference evidence="4" key="2">
    <citation type="submission" date="2015-04" db="EMBL/GenBank/DDBJ databases">
        <title>A butyrogenic pathway from the amino acid lysine in a human gut commensal.</title>
        <authorList>
            <person name="de Vos W.M."/>
            <person name="Bui N.T.P."/>
            <person name="Plugge C.M."/>
            <person name="Ritari J."/>
        </authorList>
    </citation>
    <scope>NUCLEOTIDE SEQUENCE [LARGE SCALE GENOMIC DNA]</scope>
    <source>
        <strain evidence="4">AF211</strain>
    </source>
</reference>
<feature type="domain" description="Treble clef zinc finger" evidence="2">
    <location>
        <begin position="237"/>
        <end position="293"/>
    </location>
</feature>
<dbReference type="PANTHER" id="PTHR37317">
    <property type="entry name" value="BLR8090 PROTEIN"/>
    <property type="match status" value="1"/>
</dbReference>
<dbReference type="Proteomes" id="UP000064844">
    <property type="component" value="Chromosome"/>
</dbReference>
<feature type="region of interest" description="Disordered" evidence="1">
    <location>
        <begin position="309"/>
        <end position="344"/>
    </location>
</feature>
<feature type="domain" description="Treble clef zinc finger" evidence="2">
    <location>
        <begin position="166"/>
        <end position="221"/>
    </location>
</feature>
<dbReference type="STRING" id="1297617.IB211_01360"/>
<accession>A0A0S2W354</accession>
<evidence type="ECO:0000259" key="2">
    <source>
        <dbReference type="Pfam" id="PF14311"/>
    </source>
</evidence>
<evidence type="ECO:0000256" key="1">
    <source>
        <dbReference type="SAM" id="MobiDB-lite"/>
    </source>
</evidence>
<dbReference type="Pfam" id="PF14311">
    <property type="entry name" value="DUF4379"/>
    <property type="match status" value="4"/>
</dbReference>
<feature type="domain" description="Treble clef zinc finger" evidence="2">
    <location>
        <begin position="95"/>
        <end position="150"/>
    </location>
</feature>
<proteinExistence type="predicted"/>
<dbReference type="eggNOG" id="COG1996">
    <property type="taxonomic scope" value="Bacteria"/>
</dbReference>